<feature type="compositionally biased region" description="Basic and acidic residues" evidence="1">
    <location>
        <begin position="64"/>
        <end position="108"/>
    </location>
</feature>
<reference evidence="2" key="1">
    <citation type="submission" date="2021-05" db="EMBL/GenBank/DDBJ databases">
        <authorList>
            <person name="Tigano A."/>
        </authorList>
    </citation>
    <scope>NUCLEOTIDE SEQUENCE</scope>
</reference>
<organism evidence="2 3">
    <name type="scientific">Menidia menidia</name>
    <name type="common">Atlantic silverside</name>
    <dbReference type="NCBI Taxonomy" id="238744"/>
    <lineage>
        <taxon>Eukaryota</taxon>
        <taxon>Metazoa</taxon>
        <taxon>Chordata</taxon>
        <taxon>Craniata</taxon>
        <taxon>Vertebrata</taxon>
        <taxon>Euteleostomi</taxon>
        <taxon>Actinopterygii</taxon>
        <taxon>Neopterygii</taxon>
        <taxon>Teleostei</taxon>
        <taxon>Neoteleostei</taxon>
        <taxon>Acanthomorphata</taxon>
        <taxon>Ovalentaria</taxon>
        <taxon>Atherinomorphae</taxon>
        <taxon>Atheriniformes</taxon>
        <taxon>Atherinopsidae</taxon>
        <taxon>Menidiinae</taxon>
        <taxon>Menidia</taxon>
    </lineage>
</organism>
<dbReference type="EMBL" id="CAJRST010033334">
    <property type="protein sequence ID" value="CAG5977718.1"/>
    <property type="molecule type" value="Genomic_DNA"/>
</dbReference>
<feature type="region of interest" description="Disordered" evidence="1">
    <location>
        <begin position="39"/>
        <end position="117"/>
    </location>
</feature>
<sequence>MNNEDNQRRSQVKLGSAADFSLDINETDLSLLTASIRAPHYNAPSSPPRAPTTHRPPGASTRPETPEMSRTREGDHREGDRGLDPPDRRRERRERKEEGEKSCWDKTSRNQLTAGER</sequence>
<protein>
    <submittedName>
        <fullName evidence="2">(Atlantic silverside) hypothetical protein</fullName>
    </submittedName>
</protein>
<gene>
    <name evidence="2" type="ORF">MMEN_LOCUS15913</name>
</gene>
<keyword evidence="3" id="KW-1185">Reference proteome</keyword>
<accession>A0A8S4BJ27</accession>
<evidence type="ECO:0000313" key="3">
    <source>
        <dbReference type="Proteomes" id="UP000677803"/>
    </source>
</evidence>
<evidence type="ECO:0000256" key="1">
    <source>
        <dbReference type="SAM" id="MobiDB-lite"/>
    </source>
</evidence>
<feature type="region of interest" description="Disordered" evidence="1">
    <location>
        <begin position="1"/>
        <end position="23"/>
    </location>
</feature>
<evidence type="ECO:0000313" key="2">
    <source>
        <dbReference type="EMBL" id="CAG5977718.1"/>
    </source>
</evidence>
<dbReference type="AlphaFoldDB" id="A0A8S4BJ27"/>
<comment type="caution">
    <text evidence="2">The sequence shown here is derived from an EMBL/GenBank/DDBJ whole genome shotgun (WGS) entry which is preliminary data.</text>
</comment>
<proteinExistence type="predicted"/>
<name>A0A8S4BJ27_9TELE</name>
<dbReference type="Proteomes" id="UP000677803">
    <property type="component" value="Unassembled WGS sequence"/>
</dbReference>